<proteinExistence type="predicted"/>
<dbReference type="SUPFAM" id="SSF53098">
    <property type="entry name" value="Ribonuclease H-like"/>
    <property type="match status" value="1"/>
</dbReference>
<sequence length="340" mass="38753">MQRASSRNINVGAVITGNTPANKDMWVDLQSKFPHTFFHGCVCHALHLLVKDMVKKMTWMDRLQDGCKRLVIFFKSNHKLRSQLTSRLNDQGLRLIAKPARDFLSAKTKAMKKTRRKVFDFVPTLKKAAKVLKPVGSSLKRLEKDDAPIPNVYKLFLDLPAEMEDAGLSSCDLKVAKSLITTRCNFVYGDAHGLACVLDPRYAGKGVEMLTRTAVEEFLGTWHGVNKTNEVVLELTRFQTFLAELRVKSKRRWQLLCDNKLPVFGSQFFYPWIHPLQFAQSSLTEPSRKLVHIFFNAKNINDEELATYSHLEDFLRGNKMMKAVILTNRAVTTILCGLHL</sequence>
<comment type="caution">
    <text evidence="1">The sequence shown here is derived from an EMBL/GenBank/DDBJ whole genome shotgun (WGS) entry which is preliminary data.</text>
</comment>
<reference evidence="1 2" key="1">
    <citation type="submission" date="2018-09" db="EMBL/GenBank/DDBJ databases">
        <title>Genomic investigation of the strawberry pathogen Phytophthora fragariae indicates pathogenicity is determined by transcriptional variation in three key races.</title>
        <authorList>
            <person name="Adams T.M."/>
            <person name="Armitage A.D."/>
            <person name="Sobczyk M.K."/>
            <person name="Bates H.J."/>
            <person name="Dunwell J.M."/>
            <person name="Nellist C.F."/>
            <person name="Harrison R.J."/>
        </authorList>
    </citation>
    <scope>NUCLEOTIDE SEQUENCE [LARGE SCALE GENOMIC DNA]</scope>
    <source>
        <strain evidence="1 2">SCRP249</strain>
    </source>
</reference>
<evidence type="ECO:0000313" key="1">
    <source>
        <dbReference type="EMBL" id="KAE9000601.1"/>
    </source>
</evidence>
<dbReference type="Proteomes" id="UP000429607">
    <property type="component" value="Unassembled WGS sequence"/>
</dbReference>
<dbReference type="EMBL" id="QXFV01001677">
    <property type="protein sequence ID" value="KAE9000601.1"/>
    <property type="molecule type" value="Genomic_DNA"/>
</dbReference>
<accession>A0A6A3K0G2</accession>
<name>A0A6A3K0G2_9STRA</name>
<evidence type="ECO:0008006" key="3">
    <source>
        <dbReference type="Google" id="ProtNLM"/>
    </source>
</evidence>
<dbReference type="AlphaFoldDB" id="A0A6A3K0G2"/>
<organism evidence="1 2">
    <name type="scientific">Phytophthora rubi</name>
    <dbReference type="NCBI Taxonomy" id="129364"/>
    <lineage>
        <taxon>Eukaryota</taxon>
        <taxon>Sar</taxon>
        <taxon>Stramenopiles</taxon>
        <taxon>Oomycota</taxon>
        <taxon>Peronosporomycetes</taxon>
        <taxon>Peronosporales</taxon>
        <taxon>Peronosporaceae</taxon>
        <taxon>Phytophthora</taxon>
    </lineage>
</organism>
<protein>
    <recommendedName>
        <fullName evidence="3">DUF659 domain-containing protein</fullName>
    </recommendedName>
</protein>
<dbReference type="InterPro" id="IPR012337">
    <property type="entry name" value="RNaseH-like_sf"/>
</dbReference>
<evidence type="ECO:0000313" key="2">
    <source>
        <dbReference type="Proteomes" id="UP000429607"/>
    </source>
</evidence>
<gene>
    <name evidence="1" type="ORF">PR001_g18743</name>
</gene>